<evidence type="ECO:0000313" key="3">
    <source>
        <dbReference type="Proteomes" id="UP000436006"/>
    </source>
</evidence>
<feature type="compositionally biased region" description="Acidic residues" evidence="1">
    <location>
        <begin position="223"/>
        <end position="236"/>
    </location>
</feature>
<dbReference type="Proteomes" id="UP000436006">
    <property type="component" value="Unassembled WGS sequence"/>
</dbReference>
<dbReference type="EMBL" id="WPIN01000001">
    <property type="protein sequence ID" value="MVM28910.1"/>
    <property type="molecule type" value="Genomic_DNA"/>
</dbReference>
<evidence type="ECO:0000313" key="2">
    <source>
        <dbReference type="EMBL" id="MVM28910.1"/>
    </source>
</evidence>
<sequence length="245" mass="26399">MGLAAQFETIIERQLNVHAAWVPITDPFRLGDYGQISDGVFQKLGNITDDFGVSFNVGNGKDVSFNFISEKTVVVDLGADAGVNINPQAEIKANVTYKFQKDESFLINAPIINVSIIDNVNQVAIKLKEIDGWKRKFIVVSKVYTAKNALVIGANEGGTEVTISADGSGLEQFNVGEASVKFSLKTNKKLGLEIKGETGVIALGLFKLKLIGGGPTFLGGEVEEEEESNEAPFEDLDGQKLSEVN</sequence>
<gene>
    <name evidence="2" type="ORF">GO755_02615</name>
</gene>
<accession>A0A7K1S5A0</accession>
<comment type="caution">
    <text evidence="2">The sequence shown here is derived from an EMBL/GenBank/DDBJ whole genome shotgun (WGS) entry which is preliminary data.</text>
</comment>
<dbReference type="RefSeq" id="WP_157583005.1">
    <property type="nucleotide sequence ID" value="NZ_WPIN01000001.1"/>
</dbReference>
<dbReference type="AlphaFoldDB" id="A0A7K1S5A0"/>
<reference evidence="2 3" key="1">
    <citation type="submission" date="2019-12" db="EMBL/GenBank/DDBJ databases">
        <title>Spirosoma sp. HMF4905 genome sequencing and assembly.</title>
        <authorList>
            <person name="Kang H."/>
            <person name="Cha I."/>
            <person name="Kim H."/>
            <person name="Joh K."/>
        </authorList>
    </citation>
    <scope>NUCLEOTIDE SEQUENCE [LARGE SCALE GENOMIC DNA]</scope>
    <source>
        <strain evidence="2 3">HMF4905</strain>
    </source>
</reference>
<protein>
    <submittedName>
        <fullName evidence="2">Uncharacterized protein</fullName>
    </submittedName>
</protein>
<feature type="region of interest" description="Disordered" evidence="1">
    <location>
        <begin position="223"/>
        <end position="245"/>
    </location>
</feature>
<evidence type="ECO:0000256" key="1">
    <source>
        <dbReference type="SAM" id="MobiDB-lite"/>
    </source>
</evidence>
<proteinExistence type="predicted"/>
<organism evidence="2 3">
    <name type="scientific">Spirosoma arboris</name>
    <dbReference type="NCBI Taxonomy" id="2682092"/>
    <lineage>
        <taxon>Bacteria</taxon>
        <taxon>Pseudomonadati</taxon>
        <taxon>Bacteroidota</taxon>
        <taxon>Cytophagia</taxon>
        <taxon>Cytophagales</taxon>
        <taxon>Cytophagaceae</taxon>
        <taxon>Spirosoma</taxon>
    </lineage>
</organism>
<name>A0A7K1S5A0_9BACT</name>
<keyword evidence="3" id="KW-1185">Reference proteome</keyword>